<dbReference type="RefSeq" id="WP_230494840.1">
    <property type="nucleotide sequence ID" value="NZ_CAKJTG010000001.1"/>
</dbReference>
<feature type="binding site" evidence="7">
    <location>
        <position position="91"/>
    </location>
    <ligand>
        <name>Mg(2+)</name>
        <dbReference type="ChEBI" id="CHEBI:18420"/>
        <label>1</label>
        <note>catalytic</note>
    </ligand>
</feature>
<proteinExistence type="inferred from homology"/>
<accession>A0A9C7G5Y6</accession>
<dbReference type="EC" id="3.1.3.25" evidence="8"/>
<dbReference type="GO" id="GO:0006020">
    <property type="term" value="P:inositol metabolic process"/>
    <property type="evidence" value="ECO:0007669"/>
    <property type="project" value="TreeGrafter"/>
</dbReference>
<evidence type="ECO:0000256" key="8">
    <source>
        <dbReference type="RuleBase" id="RU364068"/>
    </source>
</evidence>
<feature type="binding site" evidence="7">
    <location>
        <position position="217"/>
    </location>
    <ligand>
        <name>Mg(2+)</name>
        <dbReference type="ChEBI" id="CHEBI:18420"/>
        <label>1</label>
        <note>catalytic</note>
    </ligand>
</feature>
<protein>
    <recommendedName>
        <fullName evidence="8">Inositol-1-monophosphatase</fullName>
        <ecNumber evidence="8">3.1.3.25</ecNumber>
    </recommendedName>
</protein>
<evidence type="ECO:0000313" key="10">
    <source>
        <dbReference type="Proteomes" id="UP000789845"/>
    </source>
</evidence>
<comment type="catalytic activity">
    <reaction evidence="1 8">
        <text>a myo-inositol phosphate + H2O = myo-inositol + phosphate</text>
        <dbReference type="Rhea" id="RHEA:24056"/>
        <dbReference type="ChEBI" id="CHEBI:15377"/>
        <dbReference type="ChEBI" id="CHEBI:17268"/>
        <dbReference type="ChEBI" id="CHEBI:43474"/>
        <dbReference type="ChEBI" id="CHEBI:84139"/>
        <dbReference type="EC" id="3.1.3.25"/>
    </reaction>
</comment>
<dbReference type="InterPro" id="IPR000760">
    <property type="entry name" value="Inositol_monophosphatase-like"/>
</dbReference>
<dbReference type="InterPro" id="IPR020550">
    <property type="entry name" value="Inositol_monophosphatase_CS"/>
</dbReference>
<dbReference type="FunFam" id="3.30.540.10:FF:000003">
    <property type="entry name" value="Inositol-1-monophosphatase"/>
    <property type="match status" value="1"/>
</dbReference>
<comment type="cofactor">
    <cofactor evidence="2 7 8">
        <name>Mg(2+)</name>
        <dbReference type="ChEBI" id="CHEBI:18420"/>
    </cofactor>
</comment>
<feature type="binding site" evidence="7">
    <location>
        <position position="92"/>
    </location>
    <ligand>
        <name>Mg(2+)</name>
        <dbReference type="ChEBI" id="CHEBI:18420"/>
        <label>1</label>
        <note>catalytic</note>
    </ligand>
</feature>
<dbReference type="GO" id="GO:0007165">
    <property type="term" value="P:signal transduction"/>
    <property type="evidence" value="ECO:0007669"/>
    <property type="project" value="TreeGrafter"/>
</dbReference>
<dbReference type="GO" id="GO:0046854">
    <property type="term" value="P:phosphatidylinositol phosphate biosynthetic process"/>
    <property type="evidence" value="ECO:0007669"/>
    <property type="project" value="InterPro"/>
</dbReference>
<evidence type="ECO:0000256" key="2">
    <source>
        <dbReference type="ARBA" id="ARBA00001946"/>
    </source>
</evidence>
<keyword evidence="10" id="KW-1185">Reference proteome</keyword>
<evidence type="ECO:0000313" key="9">
    <source>
        <dbReference type="EMBL" id="CAG9606561.1"/>
    </source>
</evidence>
<name>A0A9C7G5Y6_9BACI</name>
<organism evidence="9 10">
    <name type="scientific">Pseudoneobacillus rhizosphaerae</name>
    <dbReference type="NCBI Taxonomy" id="2880968"/>
    <lineage>
        <taxon>Bacteria</taxon>
        <taxon>Bacillati</taxon>
        <taxon>Bacillota</taxon>
        <taxon>Bacilli</taxon>
        <taxon>Bacillales</taxon>
        <taxon>Bacillaceae</taxon>
        <taxon>Pseudoneobacillus</taxon>
    </lineage>
</organism>
<keyword evidence="5 8" id="KW-0378">Hydrolase</keyword>
<dbReference type="Gene3D" id="3.40.190.80">
    <property type="match status" value="1"/>
</dbReference>
<dbReference type="PRINTS" id="PR00377">
    <property type="entry name" value="IMPHPHTASES"/>
</dbReference>
<comment type="similarity">
    <text evidence="3 8">Belongs to the inositol monophosphatase superfamily.</text>
</comment>
<evidence type="ECO:0000256" key="3">
    <source>
        <dbReference type="ARBA" id="ARBA00009759"/>
    </source>
</evidence>
<feature type="binding site" evidence="7">
    <location>
        <position position="89"/>
    </location>
    <ligand>
        <name>Mg(2+)</name>
        <dbReference type="ChEBI" id="CHEBI:18420"/>
        <label>1</label>
        <note>catalytic</note>
    </ligand>
</feature>
<evidence type="ECO:0000256" key="6">
    <source>
        <dbReference type="ARBA" id="ARBA00022842"/>
    </source>
</evidence>
<dbReference type="PANTHER" id="PTHR20854:SF4">
    <property type="entry name" value="INOSITOL-1-MONOPHOSPHATASE-RELATED"/>
    <property type="match status" value="1"/>
</dbReference>
<feature type="binding site" evidence="7">
    <location>
        <position position="71"/>
    </location>
    <ligand>
        <name>Mg(2+)</name>
        <dbReference type="ChEBI" id="CHEBI:18420"/>
        <label>1</label>
        <note>catalytic</note>
    </ligand>
</feature>
<dbReference type="SUPFAM" id="SSF56655">
    <property type="entry name" value="Carbohydrate phosphatase"/>
    <property type="match status" value="1"/>
</dbReference>
<evidence type="ECO:0000256" key="4">
    <source>
        <dbReference type="ARBA" id="ARBA00022723"/>
    </source>
</evidence>
<gene>
    <name evidence="9" type="primary">suhB_1</name>
    <name evidence="9" type="ORF">NEOCIP111885_00249</name>
</gene>
<dbReference type="PROSITE" id="PS00630">
    <property type="entry name" value="IMP_2"/>
    <property type="match status" value="1"/>
</dbReference>
<dbReference type="GO" id="GO:0008934">
    <property type="term" value="F:inositol monophosphate 1-phosphatase activity"/>
    <property type="evidence" value="ECO:0007669"/>
    <property type="project" value="InterPro"/>
</dbReference>
<dbReference type="GO" id="GO:0046872">
    <property type="term" value="F:metal ion binding"/>
    <property type="evidence" value="ECO:0007669"/>
    <property type="project" value="UniProtKB-KW"/>
</dbReference>
<dbReference type="PROSITE" id="PS00629">
    <property type="entry name" value="IMP_1"/>
    <property type="match status" value="1"/>
</dbReference>
<evidence type="ECO:0000256" key="7">
    <source>
        <dbReference type="PIRSR" id="PIRSR600760-2"/>
    </source>
</evidence>
<keyword evidence="4 7" id="KW-0479">Metal-binding</keyword>
<comment type="caution">
    <text evidence="9">The sequence shown here is derived from an EMBL/GenBank/DDBJ whole genome shotgun (WGS) entry which is preliminary data.</text>
</comment>
<dbReference type="InterPro" id="IPR033942">
    <property type="entry name" value="IMPase"/>
</dbReference>
<dbReference type="InterPro" id="IPR020583">
    <property type="entry name" value="Inositol_monoP_metal-BS"/>
</dbReference>
<sequence>MNHFNISEIGRFAKEVVKEAGALLVKLRKEPMVLEEKHDHSDLVTFADKEIESFLVKKILSTYPQHGIVGEEGIFDQGDTYYQTQWVIDPIDGTTNFIHNFPFYGISVGVVHKGVGMIGVVYNPVTDELFYAEKDNGAFVNDVRLHLDQPITLKESLISTAMFWENPNTKNTMHPSVIQIYKETRGLRMFGGAAISLCEVAKGTLNAYIVPALSTWDYAAGIIILKEAGGTITRLNGQPVSLEYGGSLLASHPSIHRDLLGILSKH</sequence>
<dbReference type="AlphaFoldDB" id="A0A9C7G5Y6"/>
<keyword evidence="6 7" id="KW-0460">Magnesium</keyword>
<dbReference type="PANTHER" id="PTHR20854">
    <property type="entry name" value="INOSITOL MONOPHOSPHATASE"/>
    <property type="match status" value="1"/>
</dbReference>
<reference evidence="9" key="1">
    <citation type="submission" date="2021-10" db="EMBL/GenBank/DDBJ databases">
        <authorList>
            <person name="Criscuolo A."/>
        </authorList>
    </citation>
    <scope>NUCLEOTIDE SEQUENCE</scope>
    <source>
        <strain evidence="9">CIP111885</strain>
    </source>
</reference>
<dbReference type="Pfam" id="PF00459">
    <property type="entry name" value="Inositol_P"/>
    <property type="match status" value="1"/>
</dbReference>
<dbReference type="Gene3D" id="3.30.540.10">
    <property type="entry name" value="Fructose-1,6-Bisphosphatase, subunit A, domain 1"/>
    <property type="match status" value="1"/>
</dbReference>
<evidence type="ECO:0000256" key="5">
    <source>
        <dbReference type="ARBA" id="ARBA00022801"/>
    </source>
</evidence>
<dbReference type="EMBL" id="CAKJTG010000001">
    <property type="protein sequence ID" value="CAG9606561.1"/>
    <property type="molecule type" value="Genomic_DNA"/>
</dbReference>
<dbReference type="Proteomes" id="UP000789845">
    <property type="component" value="Unassembled WGS sequence"/>
</dbReference>
<evidence type="ECO:0000256" key="1">
    <source>
        <dbReference type="ARBA" id="ARBA00001033"/>
    </source>
</evidence>
<dbReference type="CDD" id="cd01639">
    <property type="entry name" value="IMPase"/>
    <property type="match status" value="1"/>
</dbReference>